<keyword evidence="1" id="KW-0732">Signal</keyword>
<reference evidence="3 4" key="1">
    <citation type="submission" date="2019-08" db="EMBL/GenBank/DDBJ databases">
        <authorList>
            <person name="Peeters C."/>
        </authorList>
    </citation>
    <scope>NUCLEOTIDE SEQUENCE [LARGE SCALE GENOMIC DNA]</scope>
    <source>
        <strain evidence="3 4">LMG 31117</strain>
    </source>
</reference>
<dbReference type="OrthoDB" id="5791855at2"/>
<organism evidence="3 4">
    <name type="scientific">Pandoraea anapnoica</name>
    <dbReference type="NCBI Taxonomy" id="2508301"/>
    <lineage>
        <taxon>Bacteria</taxon>
        <taxon>Pseudomonadati</taxon>
        <taxon>Pseudomonadota</taxon>
        <taxon>Betaproteobacteria</taxon>
        <taxon>Burkholderiales</taxon>
        <taxon>Burkholderiaceae</taxon>
        <taxon>Pandoraea</taxon>
    </lineage>
</organism>
<evidence type="ECO:0000259" key="2">
    <source>
        <dbReference type="Pfam" id="PF10671"/>
    </source>
</evidence>
<keyword evidence="4" id="KW-1185">Reference proteome</keyword>
<dbReference type="Pfam" id="PF10671">
    <property type="entry name" value="TcpQ"/>
    <property type="match status" value="1"/>
</dbReference>
<accession>A0A5E5AQY3</accession>
<dbReference type="EMBL" id="CABPSP010000020">
    <property type="protein sequence ID" value="VVE75212.1"/>
    <property type="molecule type" value="Genomic_DNA"/>
</dbReference>
<dbReference type="Proteomes" id="UP000383122">
    <property type="component" value="Unassembled WGS sequence"/>
</dbReference>
<proteinExistence type="predicted"/>
<evidence type="ECO:0000313" key="4">
    <source>
        <dbReference type="Proteomes" id="UP000383122"/>
    </source>
</evidence>
<dbReference type="InterPro" id="IPR018927">
    <property type="entry name" value="Pilus_synth_Q_C"/>
</dbReference>
<feature type="signal peptide" evidence="1">
    <location>
        <begin position="1"/>
        <end position="25"/>
    </location>
</feature>
<dbReference type="AlphaFoldDB" id="A0A5E5AQY3"/>
<dbReference type="Gene3D" id="3.55.50.70">
    <property type="match status" value="1"/>
</dbReference>
<protein>
    <recommendedName>
        <fullName evidence="2">Toxin co-regulated pilus biosynthesis protein Q C-terminal domain-containing protein</fullName>
    </recommendedName>
</protein>
<name>A0A5E5AQY3_9BURK</name>
<sequence>MRKCEIAVMAVFFLLSTGFCDVAFARSEPDAVNDHVNSQSRIGEGGPLSQVDFPDSGLVGSSGAASGGASPGTDFQSRRLIAAPVDENAAMTETNDVIEQAVRVPAAPGVAQRIWVAPAGTSLKAIVAEWAGKERYELVWDASYDYPIVATVKIQGDFVSAISQIFDSYATADRPLSVDIYQGQRLVHVKARGEGIDE</sequence>
<evidence type="ECO:0000313" key="3">
    <source>
        <dbReference type="EMBL" id="VVE75212.1"/>
    </source>
</evidence>
<feature type="domain" description="Toxin co-regulated pilus biosynthesis protein Q C-terminal" evidence="2">
    <location>
        <begin position="114"/>
        <end position="191"/>
    </location>
</feature>
<evidence type="ECO:0000256" key="1">
    <source>
        <dbReference type="SAM" id="SignalP"/>
    </source>
</evidence>
<gene>
    <name evidence="3" type="ORF">PAN31117_05110</name>
</gene>
<feature type="chain" id="PRO_5022765557" description="Toxin co-regulated pilus biosynthesis protein Q C-terminal domain-containing protein" evidence="1">
    <location>
        <begin position="26"/>
        <end position="198"/>
    </location>
</feature>